<evidence type="ECO:0000313" key="2">
    <source>
        <dbReference type="EMBL" id="MFD0314652.1"/>
    </source>
</evidence>
<feature type="domain" description="Roadblock/LAMTOR2" evidence="1">
    <location>
        <begin position="13"/>
        <end position="104"/>
    </location>
</feature>
<dbReference type="Proteomes" id="UP001597023">
    <property type="component" value="Unassembled WGS sequence"/>
</dbReference>
<proteinExistence type="predicted"/>
<evidence type="ECO:0000313" key="3">
    <source>
        <dbReference type="Proteomes" id="UP001597023"/>
    </source>
</evidence>
<dbReference type="EMBL" id="JBHTEB010000001">
    <property type="protein sequence ID" value="MFD0314652.1"/>
    <property type="molecule type" value="Genomic_DNA"/>
</dbReference>
<gene>
    <name evidence="2" type="ORF">ACFQZ6_10500</name>
</gene>
<dbReference type="SMART" id="SM00960">
    <property type="entry name" value="Robl_LC7"/>
    <property type="match status" value="1"/>
</dbReference>
<keyword evidence="3" id="KW-1185">Reference proteome</keyword>
<reference evidence="3" key="1">
    <citation type="journal article" date="2019" name="Int. J. Syst. Evol. Microbiol.">
        <title>The Global Catalogue of Microorganisms (GCM) 10K type strain sequencing project: providing services to taxonomists for standard genome sequencing and annotation.</title>
        <authorList>
            <consortium name="The Broad Institute Genomics Platform"/>
            <consortium name="The Broad Institute Genome Sequencing Center for Infectious Disease"/>
            <person name="Wu L."/>
            <person name="Ma J."/>
        </authorList>
    </citation>
    <scope>NUCLEOTIDE SEQUENCE [LARGE SCALE GENOMIC DNA]</scope>
    <source>
        <strain evidence="3">CGMCC 4.7400</strain>
    </source>
</reference>
<dbReference type="RefSeq" id="WP_381606963.1">
    <property type="nucleotide sequence ID" value="NZ_JBHTEB010000001.1"/>
</dbReference>
<name>A0ABW2W7V4_9ACTN</name>
<dbReference type="PANTHER" id="PTHR36222">
    <property type="entry name" value="SERINE PROTEASE INHIBITOR RV3364C"/>
    <property type="match status" value="1"/>
</dbReference>
<organism evidence="2 3">
    <name type="scientific">Streptomyces flavalbus</name>
    <dbReference type="NCBI Taxonomy" id="2665155"/>
    <lineage>
        <taxon>Bacteria</taxon>
        <taxon>Bacillati</taxon>
        <taxon>Actinomycetota</taxon>
        <taxon>Actinomycetes</taxon>
        <taxon>Kitasatosporales</taxon>
        <taxon>Streptomycetaceae</taxon>
        <taxon>Streptomyces</taxon>
    </lineage>
</organism>
<sequence length="143" mass="15013">MTTQVNGADNRLGWMLNELADMPEVRFVVLLAADGMSIAYSESVDRDTADKVAASASGFHSIGVALAPFCGGKDNGLRQVVGEFDEGFLFVKTAGKNTLLAVSTTDLVNAEIVTHRMNGLAERVGEELVSPARSQGGEGGARP</sequence>
<dbReference type="InterPro" id="IPR004942">
    <property type="entry name" value="Roadblock/LAMTOR2_dom"/>
</dbReference>
<protein>
    <submittedName>
        <fullName evidence="2">Roadblock/LC7 domain-containing protein</fullName>
    </submittedName>
</protein>
<evidence type="ECO:0000259" key="1">
    <source>
        <dbReference type="SMART" id="SM00960"/>
    </source>
</evidence>
<dbReference type="SUPFAM" id="SSF103196">
    <property type="entry name" value="Roadblock/LC7 domain"/>
    <property type="match status" value="1"/>
</dbReference>
<dbReference type="Gene3D" id="3.30.450.30">
    <property type="entry name" value="Dynein light chain 2a, cytoplasmic"/>
    <property type="match status" value="1"/>
</dbReference>
<comment type="caution">
    <text evidence="2">The sequence shown here is derived from an EMBL/GenBank/DDBJ whole genome shotgun (WGS) entry which is preliminary data.</text>
</comment>
<dbReference type="PANTHER" id="PTHR36222:SF1">
    <property type="entry name" value="SERINE PROTEASE INHIBITOR RV3364C"/>
    <property type="match status" value="1"/>
</dbReference>
<dbReference type="InterPro" id="IPR053141">
    <property type="entry name" value="Mycobact_SerProt_Inhib_Rv3364c"/>
</dbReference>
<accession>A0ABW2W7V4</accession>
<dbReference type="Pfam" id="PF03259">
    <property type="entry name" value="Robl_LC7"/>
    <property type="match status" value="1"/>
</dbReference>